<dbReference type="Proteomes" id="UP000216151">
    <property type="component" value="Unassembled WGS sequence"/>
</dbReference>
<reference evidence="1 2" key="1">
    <citation type="submission" date="2017-04" db="EMBL/GenBank/DDBJ databases">
        <title>Kefir bacterial isolates.</title>
        <authorList>
            <person name="Kim Y."/>
            <person name="Blasche S."/>
            <person name="Patil K.R."/>
        </authorList>
    </citation>
    <scope>NUCLEOTIDE SEQUENCE [LARGE SCALE GENOMIC DNA]</scope>
    <source>
        <strain evidence="1 2">KR</strain>
    </source>
</reference>
<organism evidence="1 2">
    <name type="scientific">Acetobacter fabarum</name>
    <dbReference type="NCBI Taxonomy" id="483199"/>
    <lineage>
        <taxon>Bacteria</taxon>
        <taxon>Pseudomonadati</taxon>
        <taxon>Pseudomonadota</taxon>
        <taxon>Alphaproteobacteria</taxon>
        <taxon>Acetobacterales</taxon>
        <taxon>Acetobacteraceae</taxon>
        <taxon>Acetobacter</taxon>
    </lineage>
</organism>
<dbReference type="EMBL" id="NCXK01000014">
    <property type="protein sequence ID" value="PAK77669.1"/>
    <property type="molecule type" value="Genomic_DNA"/>
</dbReference>
<comment type="caution">
    <text evidence="1">The sequence shown here is derived from an EMBL/GenBank/DDBJ whole genome shotgun (WGS) entry which is preliminary data.</text>
</comment>
<accession>A0A269XWU0</accession>
<dbReference type="OrthoDB" id="9800843at2"/>
<proteinExistence type="predicted"/>
<sequence>MTALHTSFVLGYHGCSEKVGRSLILRQQQPIKSETAYDWLGPGFYLWESDPQRAYEWAEQKKERDPTFKPFVVGVVLDLGNCLDLTNREDLALLQVAYDGLKATFDVQGTPLPENRDASFDSNNDKLFRNLDCAVIRYLHASLDTGSPLPAAYDTVRGLFQEGAPLYPGSGFRSKTHTQIAVCNLDCIKGFFIPPL</sequence>
<evidence type="ECO:0000313" key="2">
    <source>
        <dbReference type="Proteomes" id="UP000216151"/>
    </source>
</evidence>
<keyword evidence="2" id="KW-1185">Reference proteome</keyword>
<evidence type="ECO:0000313" key="1">
    <source>
        <dbReference type="EMBL" id="PAK77669.1"/>
    </source>
</evidence>
<name>A0A269XWU0_9PROT</name>
<protein>
    <recommendedName>
        <fullName evidence="3">DUF3990 domain-containing protein</fullName>
    </recommendedName>
</protein>
<dbReference type="SUPFAM" id="SSF56399">
    <property type="entry name" value="ADP-ribosylation"/>
    <property type="match status" value="1"/>
</dbReference>
<dbReference type="AlphaFoldDB" id="A0A269XWU0"/>
<evidence type="ECO:0008006" key="3">
    <source>
        <dbReference type="Google" id="ProtNLM"/>
    </source>
</evidence>
<gene>
    <name evidence="1" type="ORF">B8X00_10045</name>
</gene>